<feature type="signal peptide" evidence="1">
    <location>
        <begin position="1"/>
        <end position="15"/>
    </location>
</feature>
<dbReference type="Pfam" id="PF01593">
    <property type="entry name" value="Amino_oxidase"/>
    <property type="match status" value="1"/>
</dbReference>
<dbReference type="PRINTS" id="PR00419">
    <property type="entry name" value="ADXRDTASE"/>
</dbReference>
<dbReference type="OrthoDB" id="5046242at2759"/>
<dbReference type="KEGG" id="fas:105267973"/>
<dbReference type="Gene3D" id="3.90.660.10">
    <property type="match status" value="1"/>
</dbReference>
<feature type="chain" id="PRO_5040158023" evidence="1">
    <location>
        <begin position="16"/>
        <end position="524"/>
    </location>
</feature>
<accession>A0A9R1T8N8</accession>
<dbReference type="InterPro" id="IPR050281">
    <property type="entry name" value="Flavin_monoamine_oxidase"/>
</dbReference>
<dbReference type="SUPFAM" id="SSF51905">
    <property type="entry name" value="FAD/NAD(P)-binding domain"/>
    <property type="match status" value="1"/>
</dbReference>
<proteinExistence type="predicted"/>
<dbReference type="Proteomes" id="UP000694866">
    <property type="component" value="Unplaced"/>
</dbReference>
<dbReference type="GO" id="GO:0046592">
    <property type="term" value="F:polyamine oxidase activity"/>
    <property type="evidence" value="ECO:0007669"/>
    <property type="project" value="TreeGrafter"/>
</dbReference>
<dbReference type="PANTHER" id="PTHR10742">
    <property type="entry name" value="FLAVIN MONOAMINE OXIDASE"/>
    <property type="match status" value="1"/>
</dbReference>
<dbReference type="AlphaFoldDB" id="A0A9R1T8N8"/>
<evidence type="ECO:0000259" key="2">
    <source>
        <dbReference type="Pfam" id="PF01593"/>
    </source>
</evidence>
<evidence type="ECO:0000256" key="1">
    <source>
        <dbReference type="SAM" id="SignalP"/>
    </source>
</evidence>
<organism evidence="3 4">
    <name type="scientific">Fopius arisanus</name>
    <dbReference type="NCBI Taxonomy" id="64838"/>
    <lineage>
        <taxon>Eukaryota</taxon>
        <taxon>Metazoa</taxon>
        <taxon>Ecdysozoa</taxon>
        <taxon>Arthropoda</taxon>
        <taxon>Hexapoda</taxon>
        <taxon>Insecta</taxon>
        <taxon>Pterygota</taxon>
        <taxon>Neoptera</taxon>
        <taxon>Endopterygota</taxon>
        <taxon>Hymenoptera</taxon>
        <taxon>Apocrita</taxon>
        <taxon>Ichneumonoidea</taxon>
        <taxon>Braconidae</taxon>
        <taxon>Opiinae</taxon>
        <taxon>Fopius</taxon>
    </lineage>
</organism>
<evidence type="ECO:0000313" key="4">
    <source>
        <dbReference type="RefSeq" id="XP_011305479.1"/>
    </source>
</evidence>
<name>A0A9R1T8N8_9HYME</name>
<evidence type="ECO:0000313" key="3">
    <source>
        <dbReference type="Proteomes" id="UP000694866"/>
    </source>
</evidence>
<feature type="domain" description="Amine oxidase" evidence="2">
    <location>
        <begin position="30"/>
        <end position="512"/>
    </location>
</feature>
<keyword evidence="3" id="KW-1185">Reference proteome</keyword>
<keyword evidence="1" id="KW-0732">Signal</keyword>
<sequence length="524" mass="59637">MRNILILLCATSILASDETPRVIIIGAGASGIAAAAKLFRNGIDNVTILEAEDRIGGRVYSVEMEEYDVDLGAQWVHGEGKNVVYEMAWPFHLLSHCLGPNDGSIFFKTAFKALARTVGSEKEAAILMRRNSIKFFLSTGEKMNDKTGRSLITFAMNLTAEWPGVENLRTGSVGEYFDRKINDYFNKHEDIPEDLKIPLVKMVHRAHMAENGAEDLYQASAKADGDYFSDGDQQLNWKTGTYGIILDLLMRKYPDPEEELPIVNSTLFNKKVSRIEYKGDGPVKVKTSDGDVYMADYVIFTPSLGVLKANHKNLFVPHLPPSKINAIEHIGMGHVGKIYLYYDEPWWTKDLSNFYRFLIWTEDDEKELASDPERRWMLSVYTVNRIEWKPKLICLWLTGPNIREMELLPKELVRDQSLWLLDKFFGKFYNLTEPTEMLRTHWNSNDNFLGTYSWMSLDAEAHNATVSDLAEPIMQRDGRTPAIMFAGEATSDFYSTVHGAIGSGWREAERIIDIKKRSSHWTQG</sequence>
<dbReference type="Gene3D" id="3.50.50.60">
    <property type="entry name" value="FAD/NAD(P)-binding domain"/>
    <property type="match status" value="2"/>
</dbReference>
<dbReference type="InterPro" id="IPR036188">
    <property type="entry name" value="FAD/NAD-bd_sf"/>
</dbReference>
<dbReference type="InterPro" id="IPR002937">
    <property type="entry name" value="Amino_oxidase"/>
</dbReference>
<reference evidence="4" key="1">
    <citation type="submission" date="2025-08" db="UniProtKB">
        <authorList>
            <consortium name="RefSeq"/>
        </authorList>
    </citation>
    <scope>IDENTIFICATION</scope>
    <source>
        <strain evidence="4">USDA-PBARC FA_bdor</strain>
        <tissue evidence="4">Whole organism</tissue>
    </source>
</reference>
<dbReference type="GeneID" id="105267973"/>
<dbReference type="PANTHER" id="PTHR10742:SF398">
    <property type="entry name" value="AMINE OXIDASE DOMAIN-CONTAINING PROTEIN-RELATED"/>
    <property type="match status" value="1"/>
</dbReference>
<gene>
    <name evidence="4" type="primary">LOC105267973</name>
</gene>
<dbReference type="SUPFAM" id="SSF54373">
    <property type="entry name" value="FAD-linked reductases, C-terminal domain"/>
    <property type="match status" value="1"/>
</dbReference>
<dbReference type="RefSeq" id="XP_011305479.1">
    <property type="nucleotide sequence ID" value="XM_011307177.1"/>
</dbReference>
<protein>
    <submittedName>
        <fullName evidence="4">Spermine oxidase</fullName>
    </submittedName>
</protein>